<evidence type="ECO:0000313" key="2">
    <source>
        <dbReference type="Proteomes" id="UP000510621"/>
    </source>
</evidence>
<sequence>MHLLPRFSQWSQVNDKISGSLIMLIEIRDILLMDYISDLKTRLFTILSPDANCIFNKPSIDETKNDIMDRLRKLIRGIYKSGKNDISSNISDLSDNDLLSLTLKGGKEWELF</sequence>
<keyword evidence="2" id="KW-1185">Reference proteome</keyword>
<accession>A0A7L6AWD3</accession>
<reference evidence="1" key="1">
    <citation type="submission" date="2020-06" db="EMBL/GenBank/DDBJ databases">
        <title>Analysis procedures for assessing recovery of high quality, complete, closed genomes from Nanopore long read metagenome sequencing.</title>
        <authorList>
            <person name="Bessarab I."/>
            <person name="Arumugam K."/>
            <person name="Haryono M."/>
            <person name="Liu X."/>
            <person name="Roy S."/>
            <person name="Zuniga-Montanez R.E."/>
            <person name="Qiu G."/>
            <person name="Drautz-Moses D.I."/>
            <person name="Law Y.Y."/>
            <person name="Wuertz S."/>
            <person name="Lauro F.M."/>
            <person name="Huson D.H."/>
            <person name="Williams R.B."/>
        </authorList>
    </citation>
    <scope>NUCLEOTIDE SEQUENCE [LARGE SCALE GENOMIC DNA]</scope>
    <source>
        <strain evidence="1">SSD2</strain>
    </source>
</reference>
<protein>
    <submittedName>
        <fullName evidence="1">Uncharacterized protein</fullName>
    </submittedName>
</protein>
<proteinExistence type="predicted"/>
<dbReference type="Proteomes" id="UP000510621">
    <property type="component" value="Chromosome"/>
</dbReference>
<evidence type="ECO:0000313" key="1">
    <source>
        <dbReference type="EMBL" id="QLQ33459.1"/>
    </source>
</evidence>
<name>A0A7L6AWD3_9GAMM</name>
<dbReference type="KEGG" id="this:HZT40_19750"/>
<dbReference type="EMBL" id="CP059265">
    <property type="protein sequence ID" value="QLQ33459.1"/>
    <property type="molecule type" value="Genomic_DNA"/>
</dbReference>
<dbReference type="AlphaFoldDB" id="A0A7L6AWD3"/>
<gene>
    <name evidence="1" type="ORF">HZT40_19750</name>
</gene>
<organism evidence="1 2">
    <name type="scientific">Candidatus Thiothrix singaporensis</name>
    <dbReference type="NCBI Taxonomy" id="2799669"/>
    <lineage>
        <taxon>Bacteria</taxon>
        <taxon>Pseudomonadati</taxon>
        <taxon>Pseudomonadota</taxon>
        <taxon>Gammaproteobacteria</taxon>
        <taxon>Thiotrichales</taxon>
        <taxon>Thiotrichaceae</taxon>
        <taxon>Thiothrix</taxon>
    </lineage>
</organism>